<keyword evidence="2" id="KW-0862">Zinc</keyword>
<comment type="caution">
    <text evidence="3">The sequence shown here is derived from an EMBL/GenBank/DDBJ whole genome shotgun (WGS) entry which is preliminary data.</text>
</comment>
<dbReference type="RefSeq" id="WP_322609295.1">
    <property type="nucleotide sequence ID" value="NZ_JARVCO010000010.1"/>
</dbReference>
<protein>
    <submittedName>
        <fullName evidence="3">M20/M25/M40 family metallo-hydrolase</fullName>
    </submittedName>
</protein>
<name>A0ABU5MZ77_9BACT</name>
<evidence type="ECO:0000256" key="1">
    <source>
        <dbReference type="ARBA" id="ARBA00022801"/>
    </source>
</evidence>
<organism evidence="3 4">
    <name type="scientific">Pontiella agarivorans</name>
    <dbReference type="NCBI Taxonomy" id="3038953"/>
    <lineage>
        <taxon>Bacteria</taxon>
        <taxon>Pseudomonadati</taxon>
        <taxon>Kiritimatiellota</taxon>
        <taxon>Kiritimatiellia</taxon>
        <taxon>Kiritimatiellales</taxon>
        <taxon>Pontiellaceae</taxon>
        <taxon>Pontiella</taxon>
    </lineage>
</organism>
<dbReference type="PROSITE" id="PS00758">
    <property type="entry name" value="ARGE_DAPE_CPG2_1"/>
    <property type="match status" value="1"/>
</dbReference>
<dbReference type="EMBL" id="JARVCO010000010">
    <property type="protein sequence ID" value="MDZ8119513.1"/>
    <property type="molecule type" value="Genomic_DNA"/>
</dbReference>
<dbReference type="SUPFAM" id="SSF53187">
    <property type="entry name" value="Zn-dependent exopeptidases"/>
    <property type="match status" value="1"/>
</dbReference>
<dbReference type="Proteomes" id="UP001290861">
    <property type="component" value="Unassembled WGS sequence"/>
</dbReference>
<sequence length="405" mass="44067">MYSILRGKNTGLHAREINFAQRLIQIPSTSGHEAEVAACTEREMQNIGYDQVYRDDFGNVIGTMLGHEGKPTILLNSHMDTVNPEDNELWKTSPFEGKLADGKLYGTGAADCKAGLAAQVYTGALLKRSLLPLRGNLVVAATVAEENGASVGIRGLLEQTLPELGLMPDYAILGEPTSLGLYYGHDGWIEVDILIDSSATETLHDATRKITAEYDEPEQQPSWTEIREIGPIQPDESGRSRRTLHMAQRMVEGMPAEAVLDEINQHVQLAVKPLPDINAAVAVHEETQRMHSGHMVTVRRISNAWTTDPFCRLIERSRQALAAADCEVRTGRWKLGKLGMGTAGAVLVNDFNIPTIGYGPGNEDHAHAANEQVACSDIQQSVYGTASIVHALIGVPVCGWTADEI</sequence>
<dbReference type="PANTHER" id="PTHR43808">
    <property type="entry name" value="ACETYLORNITHINE DEACETYLASE"/>
    <property type="match status" value="1"/>
</dbReference>
<dbReference type="InterPro" id="IPR002933">
    <property type="entry name" value="Peptidase_M20"/>
</dbReference>
<proteinExistence type="predicted"/>
<keyword evidence="4" id="KW-1185">Reference proteome</keyword>
<reference evidence="3 4" key="1">
    <citation type="journal article" date="2024" name="Appl. Environ. Microbiol.">
        <title>Pontiella agarivorans sp. nov., a novel marine anaerobic bacterium capable of degrading macroalgal polysaccharides and fixing nitrogen.</title>
        <authorList>
            <person name="Liu N."/>
            <person name="Kivenson V."/>
            <person name="Peng X."/>
            <person name="Cui Z."/>
            <person name="Lankiewicz T.S."/>
            <person name="Gosselin K.M."/>
            <person name="English C.J."/>
            <person name="Blair E.M."/>
            <person name="O'Malley M.A."/>
            <person name="Valentine D.L."/>
        </authorList>
    </citation>
    <scope>NUCLEOTIDE SEQUENCE [LARGE SCALE GENOMIC DNA]</scope>
    <source>
        <strain evidence="3 4">NLcol2</strain>
    </source>
</reference>
<evidence type="ECO:0000313" key="3">
    <source>
        <dbReference type="EMBL" id="MDZ8119513.1"/>
    </source>
</evidence>
<gene>
    <name evidence="3" type="ORF">P9H32_12845</name>
</gene>
<accession>A0ABU5MZ77</accession>
<dbReference type="InterPro" id="IPR001261">
    <property type="entry name" value="ArgE/DapE_CS"/>
</dbReference>
<dbReference type="Pfam" id="PF01546">
    <property type="entry name" value="Peptidase_M20"/>
    <property type="match status" value="1"/>
</dbReference>
<keyword evidence="1" id="KW-0378">Hydrolase</keyword>
<dbReference type="InterPro" id="IPR050072">
    <property type="entry name" value="Peptidase_M20A"/>
</dbReference>
<evidence type="ECO:0000313" key="4">
    <source>
        <dbReference type="Proteomes" id="UP001290861"/>
    </source>
</evidence>
<evidence type="ECO:0000256" key="2">
    <source>
        <dbReference type="ARBA" id="ARBA00022833"/>
    </source>
</evidence>
<dbReference type="Gene3D" id="3.40.630.10">
    <property type="entry name" value="Zn peptidases"/>
    <property type="match status" value="2"/>
</dbReference>